<evidence type="ECO:0000313" key="1">
    <source>
        <dbReference type="EMBL" id="UZF86881.1"/>
    </source>
</evidence>
<dbReference type="EMBL" id="CP102774">
    <property type="protein sequence ID" value="UZF86881.1"/>
    <property type="molecule type" value="Genomic_DNA"/>
</dbReference>
<dbReference type="AlphaFoldDB" id="A0A9E7ZVM9"/>
<gene>
    <name evidence="1" type="ORF">NWE54_24510</name>
</gene>
<protein>
    <submittedName>
        <fullName evidence="1">Uncharacterized protein</fullName>
    </submittedName>
</protein>
<reference evidence="1" key="1">
    <citation type="submission" date="2022-08" db="EMBL/GenBank/DDBJ databases">
        <title>Complete Genome Sequences of 2 Bosea sp. soil isolates.</title>
        <authorList>
            <person name="Alvarez Arevalo M."/>
            <person name="Sterndorff E.B."/>
            <person name="Faurdal D."/>
            <person name="Joergensen T.S."/>
            <person name="Weber T."/>
        </authorList>
    </citation>
    <scope>NUCLEOTIDE SEQUENCE</scope>
    <source>
        <strain evidence="1">NBC_00436</strain>
    </source>
</reference>
<name>A0A9E7ZVM9_9HYPH</name>
<sequence>MWNPHAAPAGDLGNMVLEPVEVLYEYDGPVIFRAKAGLVDLLLSKISEHEKVSRYLSCTTNNDSVEALKSGRLSVYGALDRDSFWIIDIDAQARVQRYWNCARDDVPGRFFPKPGLGLFHWQGAVPDTLEQSSAILALKFRGAELTEHGIPLGKLKELIDQTFSTIRKILTPPQLANTRSSTFDVEVAPLKFASLVIAIKEPVINMQAIGRIKSLRKYTKEDIEAEVRARSGEFVRKLQEVSMFTRTGIFHEGYAEANFVFLDTLSELLPDENGTISSIEFNGPTEHGTATVIFDQKASDIVRKLSESTRGKSVTETGFIAGMMIKAQTIKITSLRGKDVTCVFSHEYYDKLLENERFKVRSRVKLKGQLTRRPRVDLMQVDEIEFIDDFNLFD</sequence>
<organism evidence="1">
    <name type="scientific">Bosea sp. NBC_00436</name>
    <dbReference type="NCBI Taxonomy" id="2969620"/>
    <lineage>
        <taxon>Bacteria</taxon>
        <taxon>Pseudomonadati</taxon>
        <taxon>Pseudomonadota</taxon>
        <taxon>Alphaproteobacteria</taxon>
        <taxon>Hyphomicrobiales</taxon>
        <taxon>Boseaceae</taxon>
        <taxon>Bosea</taxon>
    </lineage>
</organism>
<proteinExistence type="predicted"/>
<accession>A0A9E7ZVM9</accession>